<evidence type="ECO:0000313" key="3">
    <source>
        <dbReference type="Proteomes" id="UP001165080"/>
    </source>
</evidence>
<dbReference type="PANTHER" id="PTHR23159">
    <property type="entry name" value="CENTROSOMAL PROTEIN 2"/>
    <property type="match status" value="1"/>
</dbReference>
<evidence type="ECO:0000256" key="1">
    <source>
        <dbReference type="SAM" id="MobiDB-lite"/>
    </source>
</evidence>
<feature type="compositionally biased region" description="Gly residues" evidence="1">
    <location>
        <begin position="301"/>
        <end position="313"/>
    </location>
</feature>
<feature type="region of interest" description="Disordered" evidence="1">
    <location>
        <begin position="295"/>
        <end position="579"/>
    </location>
</feature>
<protein>
    <submittedName>
        <fullName evidence="2">Centrosomal protein CCDC61</fullName>
    </submittedName>
</protein>
<dbReference type="InterPro" id="IPR049733">
    <property type="entry name" value="CCDC61_N"/>
</dbReference>
<feature type="compositionally biased region" description="Low complexity" evidence="1">
    <location>
        <begin position="525"/>
        <end position="537"/>
    </location>
</feature>
<feature type="compositionally biased region" description="Basic and acidic residues" evidence="1">
    <location>
        <begin position="370"/>
        <end position="386"/>
    </location>
</feature>
<feature type="compositionally biased region" description="Polar residues" evidence="1">
    <location>
        <begin position="560"/>
        <end position="579"/>
    </location>
</feature>
<reference evidence="2 3" key="1">
    <citation type="journal article" date="2023" name="Commun. Biol.">
        <title>Reorganization of the ancestral sex-determining regions during the evolution of trioecy in Pleodorina starrii.</title>
        <authorList>
            <person name="Takahashi K."/>
            <person name="Suzuki S."/>
            <person name="Kawai-Toyooka H."/>
            <person name="Yamamoto K."/>
            <person name="Hamaji T."/>
            <person name="Ootsuki R."/>
            <person name="Yamaguchi H."/>
            <person name="Kawachi M."/>
            <person name="Higashiyama T."/>
            <person name="Nozaki H."/>
        </authorList>
    </citation>
    <scope>NUCLEOTIDE SEQUENCE [LARGE SCALE GENOMIC DNA]</scope>
    <source>
        <strain evidence="2 3">NIES-4479</strain>
    </source>
</reference>
<feature type="compositionally biased region" description="Gly residues" evidence="1">
    <location>
        <begin position="446"/>
        <end position="459"/>
    </location>
</feature>
<dbReference type="AlphaFoldDB" id="A0A9W6F6E3"/>
<feature type="region of interest" description="Disordered" evidence="1">
    <location>
        <begin position="193"/>
        <end position="214"/>
    </location>
</feature>
<dbReference type="EMBL" id="BRXU01000018">
    <property type="protein sequence ID" value="GLC57436.1"/>
    <property type="molecule type" value="Genomic_DNA"/>
</dbReference>
<feature type="compositionally biased region" description="Polar residues" evidence="1">
    <location>
        <begin position="343"/>
        <end position="355"/>
    </location>
</feature>
<feature type="compositionally biased region" description="Gly residues" evidence="1">
    <location>
        <begin position="498"/>
        <end position="524"/>
    </location>
</feature>
<gene>
    <name evidence="2" type="primary">PLEST010880</name>
    <name evidence="2" type="ORF">PLESTB_001224300</name>
</gene>
<comment type="caution">
    <text evidence="2">The sequence shown here is derived from an EMBL/GenBank/DDBJ whole genome shotgun (WGS) entry which is preliminary data.</text>
</comment>
<dbReference type="Proteomes" id="UP001165080">
    <property type="component" value="Unassembled WGS sequence"/>
</dbReference>
<accession>A0A9W6F6E3</accession>
<proteinExistence type="predicted"/>
<keyword evidence="3" id="KW-1185">Reference proteome</keyword>
<name>A0A9W6F6E3_9CHLO</name>
<evidence type="ECO:0000313" key="2">
    <source>
        <dbReference type="EMBL" id="GLC57436.1"/>
    </source>
</evidence>
<dbReference type="PANTHER" id="PTHR23159:SF60">
    <property type="entry name" value="SPINDLE ASSEMBLY ABNORMAL PROTEIN 4"/>
    <property type="match status" value="1"/>
</dbReference>
<dbReference type="CDD" id="cd22284">
    <property type="entry name" value="HD_CCDC61_N"/>
    <property type="match status" value="1"/>
</dbReference>
<feature type="compositionally biased region" description="Polar residues" evidence="1">
    <location>
        <begin position="425"/>
        <end position="435"/>
    </location>
</feature>
<organism evidence="2 3">
    <name type="scientific">Pleodorina starrii</name>
    <dbReference type="NCBI Taxonomy" id="330485"/>
    <lineage>
        <taxon>Eukaryota</taxon>
        <taxon>Viridiplantae</taxon>
        <taxon>Chlorophyta</taxon>
        <taxon>core chlorophytes</taxon>
        <taxon>Chlorophyceae</taxon>
        <taxon>CS clade</taxon>
        <taxon>Chlamydomonadales</taxon>
        <taxon>Volvocaceae</taxon>
        <taxon>Pleodorina</taxon>
    </lineage>
</organism>
<sequence>MDLCETVDVTFHGVAYLLTVSTIESETLCLEVEQKSDCSRWRGDFTSRYIEDITAKTGNFKKFPVFVKMLLSALKQASDSVFVDLLTYQDLEVLKSRKAGSQVPPQRTQPPNNKRYLIMTYAAEFDRVHYPLPLLYEENPDPQQLKRIISQLRSEVEALQAEAGSRRGGEASAELRRLREENTALKHQLKQMERAGASGAGMDQSAEARELSRDLKTVRKERDLLQARLEAAEAELERERGLQRRELRRKAKEQQELVDELGRSKEVIRDLKMRVRQLTEDLEARDRRMASVERVRTVYSRGGGGGGGGGGDLSNGARPGSRTSSAGRGTSPSYAPPARGVDSRSNSRGRQTSSTERSRPNSAPLAVARPRFDPTEYVRQRKEREAGYGGRRSNAPTPPRSGQSSRAPSVAGSRPESAERLPSLRNASPGSSRPNSSERFRPVAGGASGPPGRSGGSGSRGAVDRPGSRLPESLGQHRSRGTSPGGRVPNAWGEPAAGSGGSGWSKFPGGGGGAAAGSGGGGNRFSGSSPRSMSPGRALMEVKQKLSSFVSGRAGGGTNDDASSAQGEPVVSQSESKSQVFEDASAEIADIDSRLHALQSFLRMAKSTSTSTTTTTTALA</sequence>
<feature type="compositionally biased region" description="Low complexity" evidence="1">
    <location>
        <begin position="316"/>
        <end position="333"/>
    </location>
</feature>